<keyword evidence="6 7" id="KW-0520">NAD</keyword>
<evidence type="ECO:0000256" key="6">
    <source>
        <dbReference type="ARBA" id="ARBA00023027"/>
    </source>
</evidence>
<evidence type="ECO:0000256" key="7">
    <source>
        <dbReference type="PIRNR" id="PIRNR000232"/>
    </source>
</evidence>
<dbReference type="AlphaFoldDB" id="A0A3R9Q0P4"/>
<feature type="binding site" description="in other chain" evidence="8">
    <location>
        <begin position="10"/>
        <end position="12"/>
    </location>
    <ligand>
        <name>FMN</name>
        <dbReference type="ChEBI" id="CHEBI:58210"/>
        <note>ligand shared between dimeric partners</note>
    </ligand>
</feature>
<dbReference type="OrthoDB" id="9804207at2"/>
<reference evidence="10 11" key="1">
    <citation type="submission" date="2018-10" db="EMBL/GenBank/DDBJ databases">
        <title>Draft genome sequence of Bacillus salarius IM0101, isolated from a hypersaline soil in Inner Mongolia, China.</title>
        <authorList>
            <person name="Yamprayoonswat W."/>
            <person name="Boonvisut S."/>
            <person name="Jumpathong W."/>
            <person name="Sittihan S."/>
            <person name="Ruangsuj P."/>
            <person name="Wanthongcharoen S."/>
            <person name="Thongpramul N."/>
            <person name="Pimmason S."/>
            <person name="Yu B."/>
            <person name="Yasawong M."/>
        </authorList>
    </citation>
    <scope>NUCLEOTIDE SEQUENCE [LARGE SCALE GENOMIC DNA]</scope>
    <source>
        <strain evidence="10 11">IM0101</strain>
    </source>
</reference>
<sequence>MELIEGLLRRRTIYSFKQEEVNSTIIDRALDCAIMAPNHKMTEPWHFYAVKGETKEKLAQRKKELKWEGFLDQDSERAKRAGESAYMYIVNLPWVIVVTTHRYSVDPVREKEDYAATCCAVQNFQLAAWAEGVGTKWSTGQLVKDQKVRDILGVGEEEEIVAVLYLGYPEDVPEQKKRNRTEIVNWLS</sequence>
<comment type="similarity">
    <text evidence="1 7">Belongs to the nitroreductase family.</text>
</comment>
<keyword evidence="3 7" id="KW-0288">FMN</keyword>
<dbReference type="Pfam" id="PF00881">
    <property type="entry name" value="Nitroreductase"/>
    <property type="match status" value="1"/>
</dbReference>
<dbReference type="InterPro" id="IPR000415">
    <property type="entry name" value="Nitroreductase-like"/>
</dbReference>
<dbReference type="InterPro" id="IPR029479">
    <property type="entry name" value="Nitroreductase"/>
</dbReference>
<evidence type="ECO:0000313" key="11">
    <source>
        <dbReference type="Proteomes" id="UP000275076"/>
    </source>
</evidence>
<feature type="binding site" description="in other chain" evidence="8">
    <location>
        <begin position="137"/>
        <end position="139"/>
    </location>
    <ligand>
        <name>FMN</name>
        <dbReference type="ChEBI" id="CHEBI:58210"/>
        <note>ligand shared between dimeric partners</note>
    </ligand>
</feature>
<feature type="domain" description="Nitroreductase" evidence="9">
    <location>
        <begin position="8"/>
        <end position="168"/>
    </location>
</feature>
<dbReference type="Proteomes" id="UP000275076">
    <property type="component" value="Unassembled WGS sequence"/>
</dbReference>
<keyword evidence="5 7" id="KW-0560">Oxidoreductase</keyword>
<evidence type="ECO:0000256" key="1">
    <source>
        <dbReference type="ARBA" id="ARBA00007118"/>
    </source>
</evidence>
<keyword evidence="2 7" id="KW-0285">Flavoprotein</keyword>
<evidence type="ECO:0000313" key="10">
    <source>
        <dbReference type="EMBL" id="RSL31127.1"/>
    </source>
</evidence>
<dbReference type="SUPFAM" id="SSF55469">
    <property type="entry name" value="FMN-dependent nitroreductase-like"/>
    <property type="match status" value="1"/>
</dbReference>
<comment type="caution">
    <text evidence="10">The sequence shown here is derived from an EMBL/GenBank/DDBJ whole genome shotgun (WGS) entry which is preliminary data.</text>
</comment>
<organism evidence="10 11">
    <name type="scientific">Salibacterium salarium</name>
    <dbReference type="NCBI Taxonomy" id="284579"/>
    <lineage>
        <taxon>Bacteria</taxon>
        <taxon>Bacillati</taxon>
        <taxon>Bacillota</taxon>
        <taxon>Bacilli</taxon>
        <taxon>Bacillales</taxon>
        <taxon>Bacillaceae</taxon>
    </lineage>
</organism>
<dbReference type="EC" id="1.-.-.-" evidence="7"/>
<keyword evidence="4 7" id="KW-0521">NADP</keyword>
<evidence type="ECO:0000259" key="9">
    <source>
        <dbReference type="Pfam" id="PF00881"/>
    </source>
</evidence>
<dbReference type="InterPro" id="IPR052530">
    <property type="entry name" value="NAD(P)H_nitroreductase"/>
</dbReference>
<accession>A0A3R9Q0P4</accession>
<protein>
    <recommendedName>
        <fullName evidence="7">Putative NAD(P)H nitroreductase</fullName>
        <ecNumber evidence="7">1.-.-.-</ecNumber>
    </recommendedName>
</protein>
<comment type="cofactor">
    <cofactor evidence="8">
        <name>FMN</name>
        <dbReference type="ChEBI" id="CHEBI:58210"/>
    </cofactor>
    <text evidence="8">Binds 1 FMN per subunit.</text>
</comment>
<dbReference type="RefSeq" id="WP_125559327.1">
    <property type="nucleotide sequence ID" value="NZ_RBVX01000028.1"/>
</dbReference>
<dbReference type="PANTHER" id="PTHR43821">
    <property type="entry name" value="NAD(P)H NITROREDUCTASE YDJA-RELATED"/>
    <property type="match status" value="1"/>
</dbReference>
<dbReference type="PIRSF" id="PIRSF000232">
    <property type="entry name" value="YdjA"/>
    <property type="match status" value="1"/>
</dbReference>
<gene>
    <name evidence="10" type="ORF">D7Z54_22705</name>
</gene>
<dbReference type="GO" id="GO:0016491">
    <property type="term" value="F:oxidoreductase activity"/>
    <property type="evidence" value="ECO:0007669"/>
    <property type="project" value="UniProtKB-UniRule"/>
</dbReference>
<evidence type="ECO:0000256" key="8">
    <source>
        <dbReference type="PIRSR" id="PIRSR000232-1"/>
    </source>
</evidence>
<evidence type="ECO:0000256" key="2">
    <source>
        <dbReference type="ARBA" id="ARBA00022630"/>
    </source>
</evidence>
<evidence type="ECO:0000256" key="3">
    <source>
        <dbReference type="ARBA" id="ARBA00022643"/>
    </source>
</evidence>
<name>A0A3R9Q0P4_9BACI</name>
<evidence type="ECO:0000256" key="4">
    <source>
        <dbReference type="ARBA" id="ARBA00022857"/>
    </source>
</evidence>
<dbReference type="InterPro" id="IPR026021">
    <property type="entry name" value="YdjA-like"/>
</dbReference>
<proteinExistence type="inferred from homology"/>
<dbReference type="EMBL" id="RBVX01000028">
    <property type="protein sequence ID" value="RSL31127.1"/>
    <property type="molecule type" value="Genomic_DNA"/>
</dbReference>
<dbReference type="PANTHER" id="PTHR43821:SF1">
    <property type="entry name" value="NAD(P)H NITROREDUCTASE YDJA-RELATED"/>
    <property type="match status" value="1"/>
</dbReference>
<dbReference type="Gene3D" id="3.40.109.10">
    <property type="entry name" value="NADH Oxidase"/>
    <property type="match status" value="1"/>
</dbReference>
<keyword evidence="11" id="KW-1185">Reference proteome</keyword>
<dbReference type="CDD" id="cd02135">
    <property type="entry name" value="YdjA-like"/>
    <property type="match status" value="1"/>
</dbReference>
<evidence type="ECO:0000256" key="5">
    <source>
        <dbReference type="ARBA" id="ARBA00023002"/>
    </source>
</evidence>
<feature type="binding site" evidence="8">
    <location>
        <position position="39"/>
    </location>
    <ligand>
        <name>FMN</name>
        <dbReference type="ChEBI" id="CHEBI:58210"/>
        <note>ligand shared between dimeric partners</note>
    </ligand>
</feature>